<dbReference type="GO" id="GO:0016887">
    <property type="term" value="F:ATP hydrolysis activity"/>
    <property type="evidence" value="ECO:0007669"/>
    <property type="project" value="InterPro"/>
</dbReference>
<feature type="domain" description="ATPase AAA-type core" evidence="1">
    <location>
        <begin position="31"/>
        <end position="358"/>
    </location>
</feature>
<dbReference type="PANTHER" id="PTHR43581:SF4">
    <property type="entry name" value="ATP_GTP PHOSPHATASE"/>
    <property type="match status" value="1"/>
</dbReference>
<sequence length="663" mass="76034">MKGGLMRIEKVKVSNFRSFGNAETSVMLDNFTIMIGPNNSGKTNLMLALSKLFGSTDQRIIHYRDFHVPLGEVLETSDKREMHIEVILGVSNEKTDAPLFWNEFTVEETGKKPYVRVRLESSWEKGATPDGTVDSRMYFVTAPESEGEPPESKKPARTHDLSKINLIYVPATRDPSSLLRKASGNVLWRALRYAEWNDDIRKKIDGHIEDLNNDFNEEETVAQIQEILRLKWKGFHREQKYNKAALTFARKDLDSMLNRLNVEFSPTDTGGTYDIEDLGDGMKSLFYLALVSTSLGIEESVRKSARSEEVPVLTLVAVEEPENHIAPQLMGRILASLNDIATNENAQVILSSHTPSILARIEPKQIRYFMNRGSTSVRAILLPDKEEEAHKFVNEAVKAFPELYFARLVVLAEGDSEQIILPKIFEMFSMQVDSDGISVVPLGGRHVNHFWKLLRNLDIKYVTLLDLDLERETGGWERIKYVVDQLCECEHTFERLKPCGVSIESPRDLLNKSNAERDLEEMRLWIDFLEEHDVFFSYPLDIDLLMLEKFPDCYKSIIHDREGPRIGGRKLSEVESESASTEYEDRLVKDLKAILRDESDRCSAYEGELRKLMPWYKYFFLGRSKPVSHIMALSRAEIDGKLIISNLPKLFERLTKKVRTKLE</sequence>
<organism evidence="3">
    <name type="scientific">Mesotoga infera</name>
    <dbReference type="NCBI Taxonomy" id="1236046"/>
    <lineage>
        <taxon>Bacteria</taxon>
        <taxon>Thermotogati</taxon>
        <taxon>Thermotogota</taxon>
        <taxon>Thermotogae</taxon>
        <taxon>Kosmotogales</taxon>
        <taxon>Kosmotogaceae</taxon>
        <taxon>Mesotoga</taxon>
    </lineage>
</organism>
<dbReference type="InterPro" id="IPR003959">
    <property type="entry name" value="ATPase_AAA_core"/>
</dbReference>
<dbReference type="InterPro" id="IPR027417">
    <property type="entry name" value="P-loop_NTPase"/>
</dbReference>
<accession>A0A7C1CXQ5</accession>
<name>A0A7C1CXQ5_9BACT</name>
<dbReference type="Pfam" id="PF13304">
    <property type="entry name" value="AAA_21"/>
    <property type="match status" value="1"/>
</dbReference>
<protein>
    <submittedName>
        <fullName evidence="3">DUF2813 domain-containing protein</fullName>
    </submittedName>
</protein>
<dbReference type="AlphaFoldDB" id="A0A7C1CXQ5"/>
<dbReference type="Gene3D" id="3.40.50.300">
    <property type="entry name" value="P-loop containing nucleotide triphosphate hydrolases"/>
    <property type="match status" value="1"/>
</dbReference>
<proteinExistence type="predicted"/>
<comment type="caution">
    <text evidence="3">The sequence shown here is derived from an EMBL/GenBank/DDBJ whole genome shotgun (WGS) entry which is preliminary data.</text>
</comment>
<dbReference type="CDD" id="cd01026">
    <property type="entry name" value="TOPRIM_OLD"/>
    <property type="match status" value="1"/>
</dbReference>
<dbReference type="EMBL" id="DSBT01000370">
    <property type="protein sequence ID" value="HDP78869.1"/>
    <property type="molecule type" value="Genomic_DNA"/>
</dbReference>
<dbReference type="InterPro" id="IPR051396">
    <property type="entry name" value="Bact_Antivir_Def_Nuclease"/>
</dbReference>
<dbReference type="SUPFAM" id="SSF52540">
    <property type="entry name" value="P-loop containing nucleoside triphosphate hydrolases"/>
    <property type="match status" value="1"/>
</dbReference>
<dbReference type="PANTHER" id="PTHR43581">
    <property type="entry name" value="ATP/GTP PHOSPHATASE"/>
    <property type="match status" value="1"/>
</dbReference>
<reference evidence="3" key="1">
    <citation type="journal article" date="2020" name="mSystems">
        <title>Genome- and Community-Level Interaction Insights into Carbon Utilization and Element Cycling Functions of Hydrothermarchaeota in Hydrothermal Sediment.</title>
        <authorList>
            <person name="Zhou Z."/>
            <person name="Liu Y."/>
            <person name="Xu W."/>
            <person name="Pan J."/>
            <person name="Luo Z.H."/>
            <person name="Li M."/>
        </authorList>
    </citation>
    <scope>NUCLEOTIDE SEQUENCE [LARGE SCALE GENOMIC DNA]</scope>
    <source>
        <strain evidence="3">SpSt-1179</strain>
    </source>
</reference>
<dbReference type="Proteomes" id="UP000886198">
    <property type="component" value="Unassembled WGS sequence"/>
</dbReference>
<evidence type="ECO:0000259" key="1">
    <source>
        <dbReference type="Pfam" id="PF13304"/>
    </source>
</evidence>
<evidence type="ECO:0000259" key="2">
    <source>
        <dbReference type="Pfam" id="PF20469"/>
    </source>
</evidence>
<dbReference type="InterPro" id="IPR034139">
    <property type="entry name" value="TOPRIM_OLD"/>
</dbReference>
<gene>
    <name evidence="3" type="ORF">ENN47_11990</name>
</gene>
<feature type="domain" description="OLD protein-like TOPRIM" evidence="2">
    <location>
        <begin position="405"/>
        <end position="468"/>
    </location>
</feature>
<dbReference type="GO" id="GO:0005524">
    <property type="term" value="F:ATP binding"/>
    <property type="evidence" value="ECO:0007669"/>
    <property type="project" value="InterPro"/>
</dbReference>
<evidence type="ECO:0000313" key="3">
    <source>
        <dbReference type="EMBL" id="HDP78869.1"/>
    </source>
</evidence>
<dbReference type="Pfam" id="PF20469">
    <property type="entry name" value="OLD-like_TOPRIM"/>
    <property type="match status" value="1"/>
</dbReference>